<dbReference type="PANTHER" id="PTHR18964">
    <property type="entry name" value="ROK (REPRESSOR, ORF, KINASE) FAMILY"/>
    <property type="match status" value="1"/>
</dbReference>
<evidence type="ECO:0000313" key="2">
    <source>
        <dbReference type="EMBL" id="PWJ84695.1"/>
    </source>
</evidence>
<keyword evidence="3" id="KW-1185">Reference proteome</keyword>
<protein>
    <submittedName>
        <fullName evidence="2">NBD/HSP70 family sugar kinase</fullName>
    </submittedName>
</protein>
<dbReference type="EMBL" id="QGGI01000039">
    <property type="protein sequence ID" value="PWJ84695.1"/>
    <property type="molecule type" value="Genomic_DNA"/>
</dbReference>
<gene>
    <name evidence="2" type="ORF">C7380_1391</name>
</gene>
<dbReference type="PROSITE" id="PS01125">
    <property type="entry name" value="ROK"/>
    <property type="match status" value="1"/>
</dbReference>
<name>A0AA45C4B6_9BACT</name>
<dbReference type="SUPFAM" id="SSF46785">
    <property type="entry name" value="Winged helix' DNA-binding domain"/>
    <property type="match status" value="1"/>
</dbReference>
<dbReference type="GO" id="GO:0016301">
    <property type="term" value="F:kinase activity"/>
    <property type="evidence" value="ECO:0007669"/>
    <property type="project" value="UniProtKB-KW"/>
</dbReference>
<dbReference type="Pfam" id="PF13412">
    <property type="entry name" value="HTH_24"/>
    <property type="match status" value="1"/>
</dbReference>
<dbReference type="RefSeq" id="WP_109606726.1">
    <property type="nucleotide sequence ID" value="NZ_QGGI01000039.1"/>
</dbReference>
<comment type="similarity">
    <text evidence="1">Belongs to the ROK (NagC/XylR) family.</text>
</comment>
<dbReference type="CDD" id="cd23763">
    <property type="entry name" value="ASKHA_ATPase_ROK"/>
    <property type="match status" value="1"/>
</dbReference>
<dbReference type="InterPro" id="IPR049874">
    <property type="entry name" value="ROK_cs"/>
</dbReference>
<dbReference type="InterPro" id="IPR036388">
    <property type="entry name" value="WH-like_DNA-bd_sf"/>
</dbReference>
<keyword evidence="2" id="KW-0808">Transferase</keyword>
<comment type="caution">
    <text evidence="2">The sequence shown here is derived from an EMBL/GenBank/DDBJ whole genome shotgun (WGS) entry which is preliminary data.</text>
</comment>
<reference evidence="2 3" key="1">
    <citation type="submission" date="2018-05" db="EMBL/GenBank/DDBJ databases">
        <title>Genomic Encyclopedia of Type Strains, Phase IV (KMG-IV): sequencing the most valuable type-strain genomes for metagenomic binning, comparative biology and taxonomic classification.</title>
        <authorList>
            <person name="Goeker M."/>
        </authorList>
    </citation>
    <scope>NUCLEOTIDE SEQUENCE [LARGE SCALE GENOMIC DNA]</scope>
    <source>
        <strain evidence="2 3">DSM 24906</strain>
    </source>
</reference>
<evidence type="ECO:0000313" key="3">
    <source>
        <dbReference type="Proteomes" id="UP000245921"/>
    </source>
</evidence>
<dbReference type="Pfam" id="PF00480">
    <property type="entry name" value="ROK"/>
    <property type="match status" value="1"/>
</dbReference>
<keyword evidence="2" id="KW-0418">Kinase</keyword>
<dbReference type="Gene3D" id="3.30.420.40">
    <property type="match status" value="4"/>
</dbReference>
<dbReference type="Gene3D" id="1.10.10.10">
    <property type="entry name" value="Winged helix-like DNA-binding domain superfamily/Winged helix DNA-binding domain"/>
    <property type="match status" value="1"/>
</dbReference>
<accession>A0AA45C4B6</accession>
<dbReference type="InterPro" id="IPR000600">
    <property type="entry name" value="ROK"/>
</dbReference>
<organism evidence="2 3">
    <name type="scientific">Oceanotoga teriensis</name>
    <dbReference type="NCBI Taxonomy" id="515440"/>
    <lineage>
        <taxon>Bacteria</taxon>
        <taxon>Thermotogati</taxon>
        <taxon>Thermotogota</taxon>
        <taxon>Thermotogae</taxon>
        <taxon>Petrotogales</taxon>
        <taxon>Petrotogaceae</taxon>
        <taxon>Oceanotoga</taxon>
    </lineage>
</organism>
<dbReference type="AlphaFoldDB" id="A0AA45C4B6"/>
<dbReference type="InterPro" id="IPR036390">
    <property type="entry name" value="WH_DNA-bd_sf"/>
</dbReference>
<dbReference type="PANTHER" id="PTHR18964:SF110">
    <property type="entry name" value="TRANSCRIPTIONAL REGULATOR, XYLR-RELATED"/>
    <property type="match status" value="1"/>
</dbReference>
<proteinExistence type="inferred from homology"/>
<evidence type="ECO:0000256" key="1">
    <source>
        <dbReference type="ARBA" id="ARBA00006479"/>
    </source>
</evidence>
<dbReference type="InterPro" id="IPR043129">
    <property type="entry name" value="ATPase_NBD"/>
</dbReference>
<sequence>MSSSFTTSDLKVINKRQILKFIFNSKETTRKEIAIFTGLSNSSVTRIINSLIDENFIHTKHKINESRYGRKSEVLSINKDRIKILVVDIDVNTTMFGFGRFDGEVEILKTIPTPDSFERLQEYLNNFINLFKYKFDYISFSIPGIVDVYSKTIVNTPNLKWNNIKYDFLNSEHILVENDSNLSILAEKTFSDDMNSIENAIFLLLKSGIGAGIMINNEIFRGKNFAAGEIGHNYHINGVNFEKVIDLDNNMEKSIDDLALNISYALNLMNFEKIIIGGNIINYPNKIFEDLKNKIIKYSFVKDVSIRVTNFNYVPASMVGACFNAIFKYIDCII</sequence>
<dbReference type="Proteomes" id="UP000245921">
    <property type="component" value="Unassembled WGS sequence"/>
</dbReference>
<dbReference type="SUPFAM" id="SSF53067">
    <property type="entry name" value="Actin-like ATPase domain"/>
    <property type="match status" value="1"/>
</dbReference>